<dbReference type="SUPFAM" id="SSF50692">
    <property type="entry name" value="ADC-like"/>
    <property type="match status" value="1"/>
</dbReference>
<dbReference type="PANTHER" id="PTHR42783">
    <property type="entry name" value="GLUTAMATE SYNTHASE [NADPH] SMALL CHAIN"/>
    <property type="match status" value="1"/>
</dbReference>
<organism evidence="2 3">
    <name type="scientific">Azohydromonas caseinilytica</name>
    <dbReference type="NCBI Taxonomy" id="2728836"/>
    <lineage>
        <taxon>Bacteria</taxon>
        <taxon>Pseudomonadati</taxon>
        <taxon>Pseudomonadota</taxon>
        <taxon>Betaproteobacteria</taxon>
        <taxon>Burkholderiales</taxon>
        <taxon>Sphaerotilaceae</taxon>
        <taxon>Azohydromonas</taxon>
    </lineage>
</organism>
<dbReference type="Proteomes" id="UP000574067">
    <property type="component" value="Unassembled WGS sequence"/>
</dbReference>
<dbReference type="CDD" id="cd10551">
    <property type="entry name" value="PsrB"/>
    <property type="match status" value="1"/>
</dbReference>
<dbReference type="Gene3D" id="2.40.40.20">
    <property type="match status" value="1"/>
</dbReference>
<gene>
    <name evidence="2" type="ORF">HHL10_23345</name>
</gene>
<dbReference type="SUPFAM" id="SSF53706">
    <property type="entry name" value="Formate dehydrogenase/DMSO reductase, domains 1-3"/>
    <property type="match status" value="1"/>
</dbReference>
<dbReference type="SUPFAM" id="SSF54862">
    <property type="entry name" value="4Fe-4S ferredoxins"/>
    <property type="match status" value="1"/>
</dbReference>
<dbReference type="Gene3D" id="3.30.70.20">
    <property type="match status" value="2"/>
</dbReference>
<evidence type="ECO:0000313" key="2">
    <source>
        <dbReference type="EMBL" id="NML17910.1"/>
    </source>
</evidence>
<sequence>MPPPSAQPSPVHVVRGQPGVNRRQALSLLAASVALANGACSAPPNARIYPFVHMPEAQAVGMPIHYASACVRDGCAQGVLIGTVEGRPIKIEGNPLHPSSLGATDVFAQASVLQLWDPDRSATVRQALGGVPGATAAQAASSWAAFDTAWRQRAPALEADRGRGLHLLTGPLSSPTQRALIEQLLRRFPLARWHVHDPVRDTAARDGTRAAFGRELAPLPRLERARCVLALAADPFSDGPGAVRHAMDWSAARERGRADGRLPRLFAAEVSPGLFGARADERLALPPHRIEALLWRLARHWWAGLPPVPPAQGAEAAFEARVLRALQEAGPDALVLAGPNLSADAHALALALNQRLGTLGRTLDLIEPPDAAPQAGTLAELAQALRDGAVDTLVMLDSNPAYDAPGELGMAQALARARLSVHAGLYADETALRCHWHLPLSHDYESWGDALAHDGSATLLQPAIAPLYDSRSAIELLALLAGDEQRQGQALVRRQWRRGADEAAFESFWSEALRRGVVPDSAFAPVAVPLARLPEHAPAAPAGALVGVFAPDASVHDGRFANLGWLQELPRPFSKLTWDNALLLGPGTAARLGLATGELVRVEAGGRSLDAPVWVSARHAEDAATLPLGCGRSQAGRVGSGVGFDAYALRPAQGGPPALNLRPLGRRHEFAVTQHELGQAGREIVRSVRPGERLRSGEERPPSLYPEVSYPQHAWAMVIDLDACIGCNACTVACQAENNIPVVGKEQVARGREMHWIRVDRYDDAGPQGRDTAFQPLPCMHCEKAPCELVCPVGATVHDSEGVNVQVYNRCIGTRFCSNNCPYKVRRFNFLQFTDATTETLQAQRNPDVTVRQRGVMEKCSYCLQRISRARHHAEATGAPIRDGDVVTACQAVCPTRAIHFGDLNDEGSDVARLKASPRHYALLGELGTQPRTTYLARVAAPSDPTG</sequence>
<reference evidence="2 3" key="1">
    <citation type="submission" date="2020-04" db="EMBL/GenBank/DDBJ databases">
        <title>Azohydromonas sp. isolated from soil.</title>
        <authorList>
            <person name="Dahal R.H."/>
        </authorList>
    </citation>
    <scope>NUCLEOTIDE SEQUENCE [LARGE SCALE GENOMIC DNA]</scope>
    <source>
        <strain evidence="2 3">G-1-1-14</strain>
    </source>
</reference>
<proteinExistence type="predicted"/>
<dbReference type="PANTHER" id="PTHR42783:SF3">
    <property type="entry name" value="GLUTAMATE SYNTHASE [NADPH] SMALL CHAIN-RELATED"/>
    <property type="match status" value="1"/>
</dbReference>
<accession>A0A848FI81</accession>
<evidence type="ECO:0000259" key="1">
    <source>
        <dbReference type="PROSITE" id="PS51379"/>
    </source>
</evidence>
<comment type="caution">
    <text evidence="2">The sequence shown here is derived from an EMBL/GenBank/DDBJ whole genome shotgun (WGS) entry which is preliminary data.</text>
</comment>
<protein>
    <submittedName>
        <fullName evidence="2">4Fe-4S dicluster domain-containing protein</fullName>
    </submittedName>
</protein>
<dbReference type="InterPro" id="IPR017896">
    <property type="entry name" value="4Fe4S_Fe-S-bd"/>
</dbReference>
<dbReference type="InterPro" id="IPR009010">
    <property type="entry name" value="Asp_de-COase-like_dom_sf"/>
</dbReference>
<dbReference type="Gene3D" id="3.40.50.740">
    <property type="match status" value="1"/>
</dbReference>
<name>A0A848FI81_9BURK</name>
<dbReference type="PROSITE" id="PS51379">
    <property type="entry name" value="4FE4S_FER_2"/>
    <property type="match status" value="1"/>
</dbReference>
<dbReference type="CDD" id="cd02784">
    <property type="entry name" value="MopB_CT_PHLH"/>
    <property type="match status" value="1"/>
</dbReference>
<dbReference type="Pfam" id="PF12838">
    <property type="entry name" value="Fer4_7"/>
    <property type="match status" value="1"/>
</dbReference>
<feature type="domain" description="4Fe-4S ferredoxin-type" evidence="1">
    <location>
        <begin position="715"/>
        <end position="745"/>
    </location>
</feature>
<dbReference type="EMBL" id="JABBFW010000024">
    <property type="protein sequence ID" value="NML17910.1"/>
    <property type="molecule type" value="Genomic_DNA"/>
</dbReference>
<dbReference type="AlphaFoldDB" id="A0A848FI81"/>
<dbReference type="RefSeq" id="WP_169162812.1">
    <property type="nucleotide sequence ID" value="NZ_JABBFW010000024.1"/>
</dbReference>
<evidence type="ECO:0000313" key="3">
    <source>
        <dbReference type="Proteomes" id="UP000574067"/>
    </source>
</evidence>
<keyword evidence="3" id="KW-1185">Reference proteome</keyword>